<evidence type="ECO:0000313" key="2">
    <source>
        <dbReference type="Proteomes" id="UP001285921"/>
    </source>
</evidence>
<reference evidence="1 2" key="1">
    <citation type="submission" date="2023-05" db="EMBL/GenBank/DDBJ databases">
        <title>Draft genome of Paenibacillus sp. CCS26.</title>
        <authorList>
            <person name="Akita H."/>
            <person name="Shinto Y."/>
            <person name="Kimura Z."/>
        </authorList>
    </citation>
    <scope>NUCLEOTIDE SEQUENCE [LARGE SCALE GENOMIC DNA]</scope>
    <source>
        <strain evidence="1 2">CCS26</strain>
    </source>
</reference>
<evidence type="ECO:0000313" key="1">
    <source>
        <dbReference type="EMBL" id="GMK47431.1"/>
    </source>
</evidence>
<comment type="caution">
    <text evidence="1">The sequence shown here is derived from an EMBL/GenBank/DDBJ whole genome shotgun (WGS) entry which is preliminary data.</text>
</comment>
<gene>
    <name evidence="1" type="ORF">PghCCS26_45610</name>
</gene>
<organism evidence="1 2">
    <name type="scientific">Paenibacillus glycanilyticus</name>
    <dbReference type="NCBI Taxonomy" id="126569"/>
    <lineage>
        <taxon>Bacteria</taxon>
        <taxon>Bacillati</taxon>
        <taxon>Bacillota</taxon>
        <taxon>Bacilli</taxon>
        <taxon>Bacillales</taxon>
        <taxon>Paenibacillaceae</taxon>
        <taxon>Paenibacillus</taxon>
    </lineage>
</organism>
<accession>A0ABQ6NQS1</accession>
<dbReference type="EMBL" id="BTCL01000020">
    <property type="protein sequence ID" value="GMK47431.1"/>
    <property type="molecule type" value="Genomic_DNA"/>
</dbReference>
<name>A0ABQ6NQS1_9BACL</name>
<proteinExistence type="predicted"/>
<dbReference type="RefSeq" id="WP_317981391.1">
    <property type="nucleotide sequence ID" value="NZ_BTCL01000020.1"/>
</dbReference>
<dbReference type="Proteomes" id="UP001285921">
    <property type="component" value="Unassembled WGS sequence"/>
</dbReference>
<sequence length="66" mass="7738">MFRSSMKLDEVLLLGKDRAVEQLKFLVFQQIRAVGEDEINYTRSILETDQDLIVAAILKESYRSRF</sequence>
<keyword evidence="2" id="KW-1185">Reference proteome</keyword>
<protein>
    <submittedName>
        <fullName evidence="1">Uncharacterized protein</fullName>
    </submittedName>
</protein>